<dbReference type="PANTHER" id="PTHR12714">
    <property type="entry name" value="PROTEIN-S ISOPRENYLCYSTEINE O-METHYLTRANSFERASE"/>
    <property type="match status" value="1"/>
</dbReference>
<dbReference type="Pfam" id="PF04191">
    <property type="entry name" value="PEMT"/>
    <property type="match status" value="1"/>
</dbReference>
<organism evidence="6 7">
    <name type="scientific">Micavibrio aeruginosavorus</name>
    <dbReference type="NCBI Taxonomy" id="349221"/>
    <lineage>
        <taxon>Bacteria</taxon>
        <taxon>Pseudomonadati</taxon>
        <taxon>Bdellovibrionota</taxon>
        <taxon>Bdellovibrionia</taxon>
        <taxon>Bdellovibrionales</taxon>
        <taxon>Pseudobdellovibrionaceae</taxon>
        <taxon>Micavibrio</taxon>
    </lineage>
</organism>
<dbReference type="Proteomes" id="UP000249557">
    <property type="component" value="Unassembled WGS sequence"/>
</dbReference>
<evidence type="ECO:0000256" key="4">
    <source>
        <dbReference type="ARBA" id="ARBA00023136"/>
    </source>
</evidence>
<feature type="transmembrane region" description="Helical" evidence="5">
    <location>
        <begin position="20"/>
        <end position="37"/>
    </location>
</feature>
<keyword evidence="6" id="KW-0808">Transferase</keyword>
<feature type="transmembrane region" description="Helical" evidence="5">
    <location>
        <begin position="108"/>
        <end position="134"/>
    </location>
</feature>
<accession>A0A2W4ZMK8</accession>
<dbReference type="Gene3D" id="1.20.120.1630">
    <property type="match status" value="1"/>
</dbReference>
<feature type="transmembrane region" description="Helical" evidence="5">
    <location>
        <begin position="49"/>
        <end position="68"/>
    </location>
</feature>
<dbReference type="GO" id="GO:0032259">
    <property type="term" value="P:methylation"/>
    <property type="evidence" value="ECO:0007669"/>
    <property type="project" value="UniProtKB-KW"/>
</dbReference>
<comment type="caution">
    <text evidence="6">The sequence shown here is derived from an EMBL/GenBank/DDBJ whole genome shotgun (WGS) entry which is preliminary data.</text>
</comment>
<evidence type="ECO:0000256" key="2">
    <source>
        <dbReference type="ARBA" id="ARBA00022692"/>
    </source>
</evidence>
<evidence type="ECO:0000256" key="5">
    <source>
        <dbReference type="SAM" id="Phobius"/>
    </source>
</evidence>
<reference evidence="6 7" key="1">
    <citation type="submission" date="2017-08" db="EMBL/GenBank/DDBJ databases">
        <title>Infants hospitalized years apart are colonized by the same room-sourced microbial strains.</title>
        <authorList>
            <person name="Brooks B."/>
            <person name="Olm M.R."/>
            <person name="Firek B.A."/>
            <person name="Baker R."/>
            <person name="Thomas B.C."/>
            <person name="Morowitz M.J."/>
            <person name="Banfield J.F."/>
        </authorList>
    </citation>
    <scope>NUCLEOTIDE SEQUENCE [LARGE SCALE GENOMIC DNA]</scope>
    <source>
        <strain evidence="6">S2_018_000_R2_104</strain>
    </source>
</reference>
<feature type="transmembrane region" description="Helical" evidence="5">
    <location>
        <begin position="223"/>
        <end position="241"/>
    </location>
</feature>
<sequence length="253" mass="28863">MSLHDAMIKSGHTLFRYRSYLPLLIIGPLIVALKEGVRIENLVGDDIEDIWVLFCFILSLCGLALRGFTVGTVPAGTSGRNANTQRADHLNVTGMYSVVRNPLYLGNFIIILGVLLSIKVWWLVLLGGLAFFIYMERIVLAEEKFLTEKYGQTYLDWRAKTPVIIPDFKLWEKAALPFSLRTVLRREYPGLLNIGLAFYITEMFADVLFEHEPFGEWLVEDKAWSITMGVIIVICMTLRFLKKKTNLLKVEGR</sequence>
<proteinExistence type="predicted"/>
<dbReference type="EMBL" id="QFNK01000284">
    <property type="protein sequence ID" value="PZO81902.1"/>
    <property type="molecule type" value="Genomic_DNA"/>
</dbReference>
<keyword evidence="2 5" id="KW-0812">Transmembrane</keyword>
<protein>
    <submittedName>
        <fullName evidence="6">Lipid A phosphate methyltransferase</fullName>
    </submittedName>
</protein>
<keyword evidence="4 5" id="KW-0472">Membrane</keyword>
<evidence type="ECO:0000313" key="6">
    <source>
        <dbReference type="EMBL" id="PZO81902.1"/>
    </source>
</evidence>
<gene>
    <name evidence="6" type="ORF">DI626_10490</name>
</gene>
<keyword evidence="6" id="KW-0489">Methyltransferase</keyword>
<keyword evidence="3 5" id="KW-1133">Transmembrane helix</keyword>
<name>A0A2W4ZMK8_9BACT</name>
<dbReference type="InterPro" id="IPR007318">
    <property type="entry name" value="Phopholipid_MeTrfase"/>
</dbReference>
<evidence type="ECO:0000256" key="1">
    <source>
        <dbReference type="ARBA" id="ARBA00004127"/>
    </source>
</evidence>
<dbReference type="GO" id="GO:0008168">
    <property type="term" value="F:methyltransferase activity"/>
    <property type="evidence" value="ECO:0007669"/>
    <property type="project" value="UniProtKB-KW"/>
</dbReference>
<dbReference type="GO" id="GO:0012505">
    <property type="term" value="C:endomembrane system"/>
    <property type="evidence" value="ECO:0007669"/>
    <property type="project" value="UniProtKB-SubCell"/>
</dbReference>
<dbReference type="AlphaFoldDB" id="A0A2W4ZMK8"/>
<evidence type="ECO:0000313" key="7">
    <source>
        <dbReference type="Proteomes" id="UP000249557"/>
    </source>
</evidence>
<feature type="transmembrane region" description="Helical" evidence="5">
    <location>
        <begin position="191"/>
        <end position="211"/>
    </location>
</feature>
<comment type="subcellular location">
    <subcellularLocation>
        <location evidence="1">Endomembrane system</location>
        <topology evidence="1">Multi-pass membrane protein</topology>
    </subcellularLocation>
</comment>
<evidence type="ECO:0000256" key="3">
    <source>
        <dbReference type="ARBA" id="ARBA00022989"/>
    </source>
</evidence>
<dbReference type="PANTHER" id="PTHR12714:SF9">
    <property type="entry name" value="PROTEIN-S-ISOPRENYLCYSTEINE O-METHYLTRANSFERASE"/>
    <property type="match status" value="1"/>
</dbReference>